<comment type="cofactor">
    <cofactor evidence="1">
        <name>Zn(2+)</name>
        <dbReference type="ChEBI" id="CHEBI:29105"/>
    </cofactor>
</comment>
<dbReference type="AlphaFoldDB" id="A0A382IY66"/>
<keyword evidence="3" id="KW-0479">Metal-binding</keyword>
<keyword evidence="6" id="KW-0482">Metalloprotease</keyword>
<reference evidence="8" key="1">
    <citation type="submission" date="2018-05" db="EMBL/GenBank/DDBJ databases">
        <authorList>
            <person name="Lanie J.A."/>
            <person name="Ng W.-L."/>
            <person name="Kazmierczak K.M."/>
            <person name="Andrzejewski T.M."/>
            <person name="Davidsen T.M."/>
            <person name="Wayne K.J."/>
            <person name="Tettelin H."/>
            <person name="Glass J.I."/>
            <person name="Rusch D."/>
            <person name="Podicherti R."/>
            <person name="Tsui H.-C.T."/>
            <person name="Winkler M.E."/>
        </authorList>
    </citation>
    <scope>NUCLEOTIDE SEQUENCE</scope>
</reference>
<dbReference type="EMBL" id="UINC01070270">
    <property type="protein sequence ID" value="SVC04289.1"/>
    <property type="molecule type" value="Genomic_DNA"/>
</dbReference>
<keyword evidence="5" id="KW-0862">Zinc</keyword>
<protein>
    <recommendedName>
        <fullName evidence="7">Peptidase M48 domain-containing protein</fullName>
    </recommendedName>
</protein>
<gene>
    <name evidence="8" type="ORF">METZ01_LOCUS257143</name>
</gene>
<dbReference type="GO" id="GO:0046872">
    <property type="term" value="F:metal ion binding"/>
    <property type="evidence" value="ECO:0007669"/>
    <property type="project" value="UniProtKB-KW"/>
</dbReference>
<organism evidence="8">
    <name type="scientific">marine metagenome</name>
    <dbReference type="NCBI Taxonomy" id="408172"/>
    <lineage>
        <taxon>unclassified sequences</taxon>
        <taxon>metagenomes</taxon>
        <taxon>ecological metagenomes</taxon>
    </lineage>
</organism>
<name>A0A382IY66_9ZZZZ</name>
<evidence type="ECO:0000256" key="4">
    <source>
        <dbReference type="ARBA" id="ARBA00022801"/>
    </source>
</evidence>
<evidence type="ECO:0000256" key="6">
    <source>
        <dbReference type="ARBA" id="ARBA00023049"/>
    </source>
</evidence>
<dbReference type="GO" id="GO:0006508">
    <property type="term" value="P:proteolysis"/>
    <property type="evidence" value="ECO:0007669"/>
    <property type="project" value="UniProtKB-KW"/>
</dbReference>
<dbReference type="Pfam" id="PF01435">
    <property type="entry name" value="Peptidase_M48"/>
    <property type="match status" value="1"/>
</dbReference>
<feature type="non-terminal residue" evidence="8">
    <location>
        <position position="1"/>
    </location>
</feature>
<evidence type="ECO:0000256" key="2">
    <source>
        <dbReference type="ARBA" id="ARBA00022670"/>
    </source>
</evidence>
<evidence type="ECO:0000256" key="5">
    <source>
        <dbReference type="ARBA" id="ARBA00022833"/>
    </source>
</evidence>
<sequence>VLAHEIGHLANFHISKRIKSLQNLQNLNQLASLSIIAGSLITNNNDYLIQSLVTNQMGI</sequence>
<dbReference type="GO" id="GO:0004222">
    <property type="term" value="F:metalloendopeptidase activity"/>
    <property type="evidence" value="ECO:0007669"/>
    <property type="project" value="InterPro"/>
</dbReference>
<evidence type="ECO:0000259" key="7">
    <source>
        <dbReference type="Pfam" id="PF01435"/>
    </source>
</evidence>
<proteinExistence type="predicted"/>
<keyword evidence="4" id="KW-0378">Hydrolase</keyword>
<evidence type="ECO:0000256" key="1">
    <source>
        <dbReference type="ARBA" id="ARBA00001947"/>
    </source>
</evidence>
<accession>A0A382IY66</accession>
<evidence type="ECO:0000313" key="8">
    <source>
        <dbReference type="EMBL" id="SVC04289.1"/>
    </source>
</evidence>
<feature type="domain" description="Peptidase M48" evidence="7">
    <location>
        <begin position="1"/>
        <end position="55"/>
    </location>
</feature>
<dbReference type="InterPro" id="IPR001915">
    <property type="entry name" value="Peptidase_M48"/>
</dbReference>
<keyword evidence="2" id="KW-0645">Protease</keyword>
<evidence type="ECO:0000256" key="3">
    <source>
        <dbReference type="ARBA" id="ARBA00022723"/>
    </source>
</evidence>
<feature type="non-terminal residue" evidence="8">
    <location>
        <position position="59"/>
    </location>
</feature>